<dbReference type="RefSeq" id="WP_015664815.1">
    <property type="nucleotide sequence ID" value="NC_020453.1"/>
</dbReference>
<dbReference type="OrthoDB" id="7875566at2"/>
<accession>M4Z489</accession>
<dbReference type="AlphaFoldDB" id="M4Z489"/>
<name>M4Z489_9BRAD</name>
<protein>
    <submittedName>
        <fullName evidence="1">Uncharacterized protein</fullName>
    </submittedName>
</protein>
<dbReference type="PATRIC" id="fig|1245469.3.peg.1710"/>
<gene>
    <name evidence="1" type="ORF">S58_16780</name>
</gene>
<evidence type="ECO:0000313" key="1">
    <source>
        <dbReference type="EMBL" id="BAM87686.1"/>
    </source>
</evidence>
<sequence length="281" mass="31098">MTDLVDLAPRNSTPLDLAAIRTVDARSRHAALIQEIADIRYRDVIPEDVLPWLLRHWGLEDAAAFMDDHQRLYEEGKHWQAVRGRLEAFQIVFEWLALNGEHERGTHGDVRYGLFQLGMDDEPERATLLNLIGLADLSKGASSILGRVYGGYDIRPVRLDMMRLDGAMFDDWSGVYLEGIEPKLSFGRLHGGEIDFGAHTSGGTDGLVSGTARFEEGFVLDRSQLDGAVLEPSVVAIQAALSGETIDLGNAVWMPWSSARWGQSWNFEPFIIYGGPDGTSG</sequence>
<evidence type="ECO:0000313" key="2">
    <source>
        <dbReference type="Proteomes" id="UP000011841"/>
    </source>
</evidence>
<dbReference type="Proteomes" id="UP000011841">
    <property type="component" value="Chromosome"/>
</dbReference>
<dbReference type="HOGENOM" id="CLU_997224_0_0_5"/>
<dbReference type="GeneID" id="301815609"/>
<dbReference type="KEGG" id="aol:S58_16780"/>
<keyword evidence="2" id="KW-1185">Reference proteome</keyword>
<organism evidence="1 2">
    <name type="scientific">Bradyrhizobium oligotrophicum S58</name>
    <dbReference type="NCBI Taxonomy" id="1245469"/>
    <lineage>
        <taxon>Bacteria</taxon>
        <taxon>Pseudomonadati</taxon>
        <taxon>Pseudomonadota</taxon>
        <taxon>Alphaproteobacteria</taxon>
        <taxon>Hyphomicrobiales</taxon>
        <taxon>Nitrobacteraceae</taxon>
        <taxon>Bradyrhizobium</taxon>
    </lineage>
</organism>
<dbReference type="EMBL" id="AP012603">
    <property type="protein sequence ID" value="BAM87686.1"/>
    <property type="molecule type" value="Genomic_DNA"/>
</dbReference>
<reference evidence="1 2" key="1">
    <citation type="journal article" date="2013" name="Appl. Environ. Microbiol.">
        <title>Genome analysis suggests that the soil oligotrophic bacterium Agromonas oligotrophica (Bradyrhizobium oligotrophicum) is a nitrogen-fixing symbiont of Aeschynomene indica.</title>
        <authorList>
            <person name="Okubo T."/>
            <person name="Fukushima S."/>
            <person name="Itakura M."/>
            <person name="Oshima K."/>
            <person name="Longtonglang A."/>
            <person name="Teaumroong N."/>
            <person name="Mitsui H."/>
            <person name="Hattori M."/>
            <person name="Hattori R."/>
            <person name="Hattori T."/>
            <person name="Minamisawa K."/>
        </authorList>
    </citation>
    <scope>NUCLEOTIDE SEQUENCE [LARGE SCALE GENOMIC DNA]</scope>
    <source>
        <strain evidence="1 2">S58</strain>
    </source>
</reference>
<proteinExistence type="predicted"/>
<dbReference type="eggNOG" id="COG4385">
    <property type="taxonomic scope" value="Bacteria"/>
</dbReference>
<dbReference type="STRING" id="1245469.S58_16780"/>